<sequence length="77" mass="8996">VLTDTNNRQALMHKDSFLPDIASRPIWTTVSLPLRAGDHRLSFFRRFLDAMNCKDTAHLSLWLGLRERSWTEQIAKE</sequence>
<accession>A0A0C3Q235</accession>
<evidence type="ECO:0000313" key="2">
    <source>
        <dbReference type="Proteomes" id="UP000054248"/>
    </source>
</evidence>
<evidence type="ECO:0000313" key="1">
    <source>
        <dbReference type="EMBL" id="KIO16791.1"/>
    </source>
</evidence>
<protein>
    <submittedName>
        <fullName evidence="1">Uncharacterized protein</fullName>
    </submittedName>
</protein>
<name>A0A0C3Q235_9AGAM</name>
<gene>
    <name evidence="1" type="ORF">M407DRAFT_246915</name>
</gene>
<proteinExistence type="predicted"/>
<reference evidence="1 2" key="1">
    <citation type="submission" date="2014-04" db="EMBL/GenBank/DDBJ databases">
        <authorList>
            <consortium name="DOE Joint Genome Institute"/>
            <person name="Kuo A."/>
            <person name="Girlanda M."/>
            <person name="Perotto S."/>
            <person name="Kohler A."/>
            <person name="Nagy L.G."/>
            <person name="Floudas D."/>
            <person name="Copeland A."/>
            <person name="Barry K.W."/>
            <person name="Cichocki N."/>
            <person name="Veneault-Fourrey C."/>
            <person name="LaButti K."/>
            <person name="Lindquist E.A."/>
            <person name="Lipzen A."/>
            <person name="Lundell T."/>
            <person name="Morin E."/>
            <person name="Murat C."/>
            <person name="Sun H."/>
            <person name="Tunlid A."/>
            <person name="Henrissat B."/>
            <person name="Grigoriev I.V."/>
            <person name="Hibbett D.S."/>
            <person name="Martin F."/>
            <person name="Nordberg H.P."/>
            <person name="Cantor M.N."/>
            <person name="Hua S.X."/>
        </authorList>
    </citation>
    <scope>NUCLEOTIDE SEQUENCE [LARGE SCALE GENOMIC DNA]</scope>
    <source>
        <strain evidence="1 2">MUT 4182</strain>
    </source>
</reference>
<dbReference type="Proteomes" id="UP000054248">
    <property type="component" value="Unassembled WGS sequence"/>
</dbReference>
<reference evidence="2" key="2">
    <citation type="submission" date="2015-01" db="EMBL/GenBank/DDBJ databases">
        <title>Evolutionary Origins and Diversification of the Mycorrhizal Mutualists.</title>
        <authorList>
            <consortium name="DOE Joint Genome Institute"/>
            <consortium name="Mycorrhizal Genomics Consortium"/>
            <person name="Kohler A."/>
            <person name="Kuo A."/>
            <person name="Nagy L.G."/>
            <person name="Floudas D."/>
            <person name="Copeland A."/>
            <person name="Barry K.W."/>
            <person name="Cichocki N."/>
            <person name="Veneault-Fourrey C."/>
            <person name="LaButti K."/>
            <person name="Lindquist E.A."/>
            <person name="Lipzen A."/>
            <person name="Lundell T."/>
            <person name="Morin E."/>
            <person name="Murat C."/>
            <person name="Riley R."/>
            <person name="Ohm R."/>
            <person name="Sun H."/>
            <person name="Tunlid A."/>
            <person name="Henrissat B."/>
            <person name="Grigoriev I.V."/>
            <person name="Hibbett D.S."/>
            <person name="Martin F."/>
        </authorList>
    </citation>
    <scope>NUCLEOTIDE SEQUENCE [LARGE SCALE GENOMIC DNA]</scope>
    <source>
        <strain evidence="2">MUT 4182</strain>
    </source>
</reference>
<keyword evidence="2" id="KW-1185">Reference proteome</keyword>
<dbReference type="EMBL" id="KN823484">
    <property type="protein sequence ID" value="KIO16791.1"/>
    <property type="molecule type" value="Genomic_DNA"/>
</dbReference>
<feature type="non-terminal residue" evidence="1">
    <location>
        <position position="1"/>
    </location>
</feature>
<organism evidence="1 2">
    <name type="scientific">Tulasnella calospora MUT 4182</name>
    <dbReference type="NCBI Taxonomy" id="1051891"/>
    <lineage>
        <taxon>Eukaryota</taxon>
        <taxon>Fungi</taxon>
        <taxon>Dikarya</taxon>
        <taxon>Basidiomycota</taxon>
        <taxon>Agaricomycotina</taxon>
        <taxon>Agaricomycetes</taxon>
        <taxon>Cantharellales</taxon>
        <taxon>Tulasnellaceae</taxon>
        <taxon>Tulasnella</taxon>
    </lineage>
</organism>
<dbReference type="HOGENOM" id="CLU_2644909_0_0_1"/>
<dbReference type="AlphaFoldDB" id="A0A0C3Q235"/>